<proteinExistence type="predicted"/>
<evidence type="ECO:0000313" key="1">
    <source>
        <dbReference type="EMBL" id="GAH39360.1"/>
    </source>
</evidence>
<dbReference type="AlphaFoldDB" id="X1G3H3"/>
<accession>X1G3H3</accession>
<protein>
    <submittedName>
        <fullName evidence="1">Uncharacterized protein</fullName>
    </submittedName>
</protein>
<name>X1G3H3_9ZZZZ</name>
<reference evidence="1" key="1">
    <citation type="journal article" date="2014" name="Front. Microbiol.">
        <title>High frequency of phylogenetically diverse reductive dehalogenase-homologous genes in deep subseafloor sedimentary metagenomes.</title>
        <authorList>
            <person name="Kawai M."/>
            <person name="Futagami T."/>
            <person name="Toyoda A."/>
            <person name="Takaki Y."/>
            <person name="Nishi S."/>
            <person name="Hori S."/>
            <person name="Arai W."/>
            <person name="Tsubouchi T."/>
            <person name="Morono Y."/>
            <person name="Uchiyama I."/>
            <person name="Ito T."/>
            <person name="Fujiyama A."/>
            <person name="Inagaki F."/>
            <person name="Takami H."/>
        </authorList>
    </citation>
    <scope>NUCLEOTIDE SEQUENCE</scope>
    <source>
        <strain evidence="1">Expedition CK06-06</strain>
    </source>
</reference>
<organism evidence="1">
    <name type="scientific">marine sediment metagenome</name>
    <dbReference type="NCBI Taxonomy" id="412755"/>
    <lineage>
        <taxon>unclassified sequences</taxon>
        <taxon>metagenomes</taxon>
        <taxon>ecological metagenomes</taxon>
    </lineage>
</organism>
<comment type="caution">
    <text evidence="1">The sequence shown here is derived from an EMBL/GenBank/DDBJ whole genome shotgun (WGS) entry which is preliminary data.</text>
</comment>
<gene>
    <name evidence="1" type="ORF">S03H2_26126</name>
</gene>
<dbReference type="EMBL" id="BARU01015017">
    <property type="protein sequence ID" value="GAH39360.1"/>
    <property type="molecule type" value="Genomic_DNA"/>
</dbReference>
<sequence length="44" mass="5330">MPESGELNGEKYRFIIYHGHIHILVRQEENEEPDNLYDKKNPEF</sequence>